<protein>
    <submittedName>
        <fullName evidence="2">Uncharacterized protein</fullName>
    </submittedName>
</protein>
<dbReference type="Proteomes" id="UP000076407">
    <property type="component" value="Unassembled WGS sequence"/>
</dbReference>
<dbReference type="VEuPathDB" id="VectorBase:AQUA000270"/>
<evidence type="ECO:0000256" key="1">
    <source>
        <dbReference type="SAM" id="MobiDB-lite"/>
    </source>
</evidence>
<evidence type="ECO:0000313" key="3">
    <source>
        <dbReference type="Proteomes" id="UP000076407"/>
    </source>
</evidence>
<proteinExistence type="predicted"/>
<dbReference type="AlphaFoldDB" id="A0A182WRW7"/>
<organism evidence="2 3">
    <name type="scientific">Anopheles quadriannulatus</name>
    <name type="common">Mosquito</name>
    <dbReference type="NCBI Taxonomy" id="34691"/>
    <lineage>
        <taxon>Eukaryota</taxon>
        <taxon>Metazoa</taxon>
        <taxon>Ecdysozoa</taxon>
        <taxon>Arthropoda</taxon>
        <taxon>Hexapoda</taxon>
        <taxon>Insecta</taxon>
        <taxon>Pterygota</taxon>
        <taxon>Neoptera</taxon>
        <taxon>Endopterygota</taxon>
        <taxon>Diptera</taxon>
        <taxon>Nematocera</taxon>
        <taxon>Culicoidea</taxon>
        <taxon>Culicidae</taxon>
        <taxon>Anophelinae</taxon>
        <taxon>Anopheles</taxon>
    </lineage>
</organism>
<dbReference type="EnsemblMetazoa" id="AQUA000270-RA">
    <property type="protein sequence ID" value="AQUA000270-PA"/>
    <property type="gene ID" value="AQUA000270"/>
</dbReference>
<accession>A0A182WRW7</accession>
<reference evidence="2" key="1">
    <citation type="submission" date="2020-05" db="UniProtKB">
        <authorList>
            <consortium name="EnsemblMetazoa"/>
        </authorList>
    </citation>
    <scope>IDENTIFICATION</scope>
    <source>
        <strain evidence="2">SANGQUA</strain>
    </source>
</reference>
<keyword evidence="3" id="KW-1185">Reference proteome</keyword>
<sequence>MAIANFAPDLMMLTNQWFSVTSVIDGSIYPVLKKNPGKGEEYLWVKCKFDKSKSMPLPDDRGQDSDWPKFKKETSEKAGFSNLENMNRLQKYLKRDAERSVRSLFLDPVNVKMIMKRLEELIGRPELIYQVLLSDVTRIRVDSNKIPELSEAIEAL</sequence>
<feature type="region of interest" description="Disordered" evidence="1">
    <location>
        <begin position="53"/>
        <end position="79"/>
    </location>
</feature>
<evidence type="ECO:0000313" key="2">
    <source>
        <dbReference type="EnsemblMetazoa" id="AQUA000270-PA"/>
    </source>
</evidence>
<feature type="compositionally biased region" description="Basic and acidic residues" evidence="1">
    <location>
        <begin position="53"/>
        <end position="76"/>
    </location>
</feature>
<name>A0A182WRW7_ANOQN</name>